<dbReference type="Proteomes" id="UP000054608">
    <property type="component" value="Unassembled WGS sequence"/>
</dbReference>
<dbReference type="AlphaFoldDB" id="A0A0W0XPQ6"/>
<dbReference type="Pfam" id="PF13646">
    <property type="entry name" value="HEAT_2"/>
    <property type="match status" value="1"/>
</dbReference>
<feature type="chain" id="PRO_5006916749" description="HEAT repeat protein" evidence="1">
    <location>
        <begin position="19"/>
        <end position="345"/>
    </location>
</feature>
<comment type="caution">
    <text evidence="2">The sequence shown here is derived from an EMBL/GenBank/DDBJ whole genome shotgun (WGS) entry which is preliminary data.</text>
</comment>
<dbReference type="PATRIC" id="fig|458.5.peg.1626"/>
<evidence type="ECO:0008006" key="4">
    <source>
        <dbReference type="Google" id="ProtNLM"/>
    </source>
</evidence>
<keyword evidence="1" id="KW-0732">Signal</keyword>
<dbReference type="InterPro" id="IPR016024">
    <property type="entry name" value="ARM-type_fold"/>
</dbReference>
<feature type="signal peptide" evidence="1">
    <location>
        <begin position="1"/>
        <end position="18"/>
    </location>
</feature>
<dbReference type="EMBL" id="LNYT01000020">
    <property type="protein sequence ID" value="KTD46635.1"/>
    <property type="molecule type" value="Genomic_DNA"/>
</dbReference>
<organism evidence="2 3">
    <name type="scientific">Legionella rubrilucens</name>
    <dbReference type="NCBI Taxonomy" id="458"/>
    <lineage>
        <taxon>Bacteria</taxon>
        <taxon>Pseudomonadati</taxon>
        <taxon>Pseudomonadota</taxon>
        <taxon>Gammaproteobacteria</taxon>
        <taxon>Legionellales</taxon>
        <taxon>Legionellaceae</taxon>
        <taxon>Legionella</taxon>
    </lineage>
</organism>
<dbReference type="SUPFAM" id="SSF48371">
    <property type="entry name" value="ARM repeat"/>
    <property type="match status" value="1"/>
</dbReference>
<name>A0A0W0XPQ6_9GAMM</name>
<proteinExistence type="predicted"/>
<dbReference type="Gene3D" id="1.25.10.10">
    <property type="entry name" value="Leucine-rich Repeat Variant"/>
    <property type="match status" value="1"/>
</dbReference>
<reference evidence="2 3" key="1">
    <citation type="submission" date="2015-11" db="EMBL/GenBank/DDBJ databases">
        <title>Genomic analysis of 38 Legionella species identifies large and diverse effector repertoires.</title>
        <authorList>
            <person name="Burstein D."/>
            <person name="Amaro F."/>
            <person name="Zusman T."/>
            <person name="Lifshitz Z."/>
            <person name="Cohen O."/>
            <person name="Gilbert J.A."/>
            <person name="Pupko T."/>
            <person name="Shuman H.A."/>
            <person name="Segal G."/>
        </authorList>
    </citation>
    <scope>NUCLEOTIDE SEQUENCE [LARGE SCALE GENOMIC DNA]</scope>
    <source>
        <strain evidence="2 3">WA-270A-C2</strain>
    </source>
</reference>
<dbReference type="STRING" id="458.Lrub_1557"/>
<evidence type="ECO:0000313" key="3">
    <source>
        <dbReference type="Proteomes" id="UP000054608"/>
    </source>
</evidence>
<evidence type="ECO:0000313" key="2">
    <source>
        <dbReference type="EMBL" id="KTD46635.1"/>
    </source>
</evidence>
<accession>A0A0W0XPQ6</accession>
<gene>
    <name evidence="2" type="ORF">Lrub_1557</name>
</gene>
<sequence length="345" mass="39385">MLKSLSIFCILFPMVLSAKTTIDLFGDEGSQAERVLKQYSGPIMALEESLHELLVTDQLQAHPEKLNEVGERKRVLVNKIKKDYGYAYVDVSTVNYSSDSVYITIEVIRKEQPHRLKFIDDHRPVTHRATKDLIHDMERYNELGTTLFLNDQLNPEKLDCPFYHCTWGFEHPKLKPFHAQFQQGVSAQKSLILETLHADPDPERRAAAVFLVGHFDNPQEIIDLLVPHVLDNDSGIRNNAMRVIGTTLTKYKTAHVNIDPFLHLLSSPYDTDRNKSLLVLLQVCDANRQKMIQEGKESLLALLALKQPNNHEPAYQILKKISGKNYSDTDLKSWKAWADSVQATN</sequence>
<keyword evidence="3" id="KW-1185">Reference proteome</keyword>
<dbReference type="InterPro" id="IPR011989">
    <property type="entry name" value="ARM-like"/>
</dbReference>
<protein>
    <recommendedName>
        <fullName evidence="4">HEAT repeat protein</fullName>
    </recommendedName>
</protein>
<evidence type="ECO:0000256" key="1">
    <source>
        <dbReference type="SAM" id="SignalP"/>
    </source>
</evidence>